<comment type="caution">
    <text evidence="1">The sequence shown here is derived from an EMBL/GenBank/DDBJ whole genome shotgun (WGS) entry which is preliminary data.</text>
</comment>
<proteinExistence type="predicted"/>
<keyword evidence="2" id="KW-1185">Reference proteome</keyword>
<reference evidence="1 2" key="1">
    <citation type="submission" date="2020-07" db="EMBL/GenBank/DDBJ databases">
        <title>Comparative genomics of pyrophilous fungi reveals a link between fire events and developmental genes.</title>
        <authorList>
            <consortium name="DOE Joint Genome Institute"/>
            <person name="Steindorff A.S."/>
            <person name="Carver A."/>
            <person name="Calhoun S."/>
            <person name="Stillman K."/>
            <person name="Liu H."/>
            <person name="Lipzen A."/>
            <person name="Pangilinan J."/>
            <person name="Labutti K."/>
            <person name="Bruns T.D."/>
            <person name="Grigoriev I.V."/>
        </authorList>
    </citation>
    <scope>NUCLEOTIDE SEQUENCE [LARGE SCALE GENOMIC DNA]</scope>
    <source>
        <strain evidence="1 2">CBS 144469</strain>
    </source>
</reference>
<dbReference type="Proteomes" id="UP000521943">
    <property type="component" value="Unassembled WGS sequence"/>
</dbReference>
<protein>
    <submittedName>
        <fullName evidence="1">Uncharacterized protein</fullName>
    </submittedName>
</protein>
<dbReference type="AlphaFoldDB" id="A0A8H6HY54"/>
<evidence type="ECO:0000313" key="2">
    <source>
        <dbReference type="Proteomes" id="UP000521943"/>
    </source>
</evidence>
<dbReference type="GO" id="GO:0004867">
    <property type="term" value="F:serine-type endopeptidase inhibitor activity"/>
    <property type="evidence" value="ECO:0007669"/>
    <property type="project" value="InterPro"/>
</dbReference>
<organism evidence="1 2">
    <name type="scientific">Ephemerocybe angulata</name>
    <dbReference type="NCBI Taxonomy" id="980116"/>
    <lineage>
        <taxon>Eukaryota</taxon>
        <taxon>Fungi</taxon>
        <taxon>Dikarya</taxon>
        <taxon>Basidiomycota</taxon>
        <taxon>Agaricomycotina</taxon>
        <taxon>Agaricomycetes</taxon>
        <taxon>Agaricomycetidae</taxon>
        <taxon>Agaricales</taxon>
        <taxon>Agaricineae</taxon>
        <taxon>Psathyrellaceae</taxon>
        <taxon>Ephemerocybe</taxon>
    </lineage>
</organism>
<dbReference type="OrthoDB" id="3439489at2759"/>
<accession>A0A8H6HY54</accession>
<dbReference type="Gene3D" id="2.80.10.50">
    <property type="match status" value="1"/>
</dbReference>
<dbReference type="EMBL" id="JACGCI010000033">
    <property type="protein sequence ID" value="KAF6754649.1"/>
    <property type="molecule type" value="Genomic_DNA"/>
</dbReference>
<sequence>MVREVLCYTISAHGDSGSLVGLSGENVVLGESATRWTIQKRGEGFTITTDGKSVTNAGDNLRAVPGAETQWKIERQAHQGEDSFTIALLERSYEGWWNADGNLELRPLISTKSLPPFFMPLGLFTITAV</sequence>
<name>A0A8H6HY54_9AGAR</name>
<dbReference type="InterPro" id="IPR031755">
    <property type="entry name" value="Inhibitor_I66"/>
</dbReference>
<evidence type="ECO:0000313" key="1">
    <source>
        <dbReference type="EMBL" id="KAF6754649.1"/>
    </source>
</evidence>
<dbReference type="Pfam" id="PF16850">
    <property type="entry name" value="Inhibitor_I66"/>
    <property type="match status" value="1"/>
</dbReference>
<gene>
    <name evidence="1" type="ORF">DFP72DRAFT_361627</name>
</gene>